<dbReference type="HOGENOM" id="CLU_007894_3_1_14"/>
<feature type="transmembrane region" description="Helical" evidence="1">
    <location>
        <begin position="451"/>
        <end position="473"/>
    </location>
</feature>
<dbReference type="RefSeq" id="WP_045433157.1">
    <property type="nucleotide sequence ID" value="NZ_AP014631.1"/>
</dbReference>
<dbReference type="AlphaFoldDB" id="A0A077L4U3"/>
<dbReference type="Proteomes" id="UP000031641">
    <property type="component" value="Chromosome"/>
</dbReference>
<dbReference type="EMBL" id="AP014631">
    <property type="protein sequence ID" value="BAP39345.1"/>
    <property type="molecule type" value="Genomic_DNA"/>
</dbReference>
<feature type="transmembrane region" description="Helical" evidence="1">
    <location>
        <begin position="716"/>
        <end position="737"/>
    </location>
</feature>
<keyword evidence="1" id="KW-0812">Transmembrane</keyword>
<evidence type="ECO:0000313" key="2">
    <source>
        <dbReference type="EMBL" id="BAP39345.1"/>
    </source>
</evidence>
<dbReference type="OrthoDB" id="9805019at2"/>
<feature type="transmembrane region" description="Helical" evidence="1">
    <location>
        <begin position="405"/>
        <end position="423"/>
    </location>
</feature>
<feature type="transmembrane region" description="Helical" evidence="1">
    <location>
        <begin position="479"/>
        <end position="501"/>
    </location>
</feature>
<evidence type="ECO:0000313" key="3">
    <source>
        <dbReference type="Proteomes" id="UP000031641"/>
    </source>
</evidence>
<feature type="transmembrane region" description="Helical" evidence="1">
    <location>
        <begin position="379"/>
        <end position="399"/>
    </location>
</feature>
<name>A0A077L4U3_9BACT</name>
<dbReference type="SUPFAM" id="SSF82866">
    <property type="entry name" value="Multidrug efflux transporter AcrB transmembrane domain"/>
    <property type="match status" value="1"/>
</dbReference>
<gene>
    <name evidence="2" type="primary">secDF</name>
    <name evidence="2" type="ORF">MCAN360_0047</name>
</gene>
<feature type="transmembrane region" description="Helical" evidence="1">
    <location>
        <begin position="616"/>
        <end position="634"/>
    </location>
</feature>
<evidence type="ECO:0000256" key="1">
    <source>
        <dbReference type="SAM" id="Phobius"/>
    </source>
</evidence>
<feature type="transmembrane region" description="Helical" evidence="1">
    <location>
        <begin position="690"/>
        <end position="710"/>
    </location>
</feature>
<feature type="transmembrane region" description="Helical" evidence="1">
    <location>
        <begin position="579"/>
        <end position="604"/>
    </location>
</feature>
<keyword evidence="1" id="KW-0472">Membrane</keyword>
<keyword evidence="1" id="KW-1133">Transmembrane helix</keyword>
<feature type="transmembrane region" description="Helical" evidence="1">
    <location>
        <begin position="540"/>
        <end position="559"/>
    </location>
</feature>
<feature type="transmembrane region" description="Helical" evidence="1">
    <location>
        <begin position="12"/>
        <end position="36"/>
    </location>
</feature>
<protein>
    <submittedName>
        <fullName evidence="2">Protein-export membrane protein</fullName>
    </submittedName>
</protein>
<keyword evidence="3" id="KW-1185">Reference proteome</keyword>
<feature type="transmembrane region" description="Helical" evidence="1">
    <location>
        <begin position="354"/>
        <end position="372"/>
    </location>
</feature>
<sequence length="784" mass="89637">MNKKNKISPALKWVFSIFVIIGMILSIVFGTIFYLAPTIKNTNPTNDKIIGTTAILKIQKNKYQSNSKTKITPSQISNIVKNYLQQKEDKLTSNFDVRPLSNNRLEVKSLLATNEKKQIQLINSLTKKPNLTITDNNGNPLFYKGKYQIGSLDKLIQDGSQNYNMDLDANPATDIIPQGYADRIQIKLNEYAWDQFTRLAYDYWARGFQTRSQDLNNPQNKIYFWLNLEEFIERAKKFDKENWEKAKQNPVNYAYVNHNPGVMVEKDKKGNILSSLDPILKNSINAQKYLISATSPISLISSQKRDSVLYLINNSPNGYSNKQLTSLINFSHTPFILEKENVYFNNKKSFQFDSISLAILVIFATMSLILILKYRLLGAIATTTMAFLLFVFLSIITSFGVVVNSLVTLGTMFILIVVFALMMKKLQIFNKELNEGSNTNKAIKKATRKTFLSGLDIVAVLILGSISAFYLNINHSSTIGALIGIGALLIAFIVVGLNTLIFKSIIQTDSFDNKKYLLGKINLKQNNFESKINNFFKTKFFIIPIIAILIIGLIVYITYSVKNKHFLAGFNVSQNTLEILNISSTLGWTIFLILLINFSVAIYITFRYSLQATIIFILKHILLSFLTISILLITRIETNYFIYDGLIFVTFINIFDTVINSSRIKSEVKKDTNTKNFIYKPEQVQIFRTLILDTILYQNISALLGITILISSPLLLVNISINAILIFGLSFVFNWYLNLFITPRIWEMLVNKKYKNKQKRIQNNFWQTEKIQEQTFIGINDFSM</sequence>
<dbReference type="NCBIfam" id="NF046001">
    <property type="entry name" value="SecDF_plasm"/>
    <property type="match status" value="1"/>
</dbReference>
<dbReference type="STRING" id="29554.MCAN360_0047"/>
<feature type="transmembrane region" description="Helical" evidence="1">
    <location>
        <begin position="640"/>
        <end position="659"/>
    </location>
</feature>
<reference evidence="3" key="1">
    <citation type="journal article" date="2014" name="Genome Announc.">
        <title>Complete Genome Sequence of Mycoplasma canadense Strain HAZ 360_1 from Bovine Mastitic Milk in Japan.</title>
        <authorList>
            <person name="Hata E."/>
        </authorList>
    </citation>
    <scope>NUCLEOTIDE SEQUENCE [LARGE SCALE GENOMIC DNA]</scope>
    <source>
        <strain evidence="3">HAZ360_1</strain>
    </source>
</reference>
<dbReference type="KEGG" id="mcan:MCAN360_0047"/>
<accession>A0A077L4U3</accession>
<organism evidence="2 3">
    <name type="scientific">Metamycoplasma canadense</name>
    <dbReference type="NCBI Taxonomy" id="29554"/>
    <lineage>
        <taxon>Bacteria</taxon>
        <taxon>Bacillati</taxon>
        <taxon>Mycoplasmatota</taxon>
        <taxon>Mycoplasmoidales</taxon>
        <taxon>Metamycoplasmataceae</taxon>
        <taxon>Metamycoplasma</taxon>
    </lineage>
</organism>
<proteinExistence type="predicted"/>